<sequence length="697" mass="75189">MASDDDSRLTVLLDKLKTPHALSSEDLSHLITCFVPQKSPSLRSKAYLVLSLTCQKARSASQPAGDPGDDPGAEAILQMFSPGVVERLADVVELPLLEAFSFVVALFGVDARAASSIFQQDAFEDSMMDALELFPKSVWIQQTVSSVLAHACGYKDCRAVLSPRSSSWLDSELHRTTDLKTRETVALAHIKGYQGLLTDSTSGSEAIRTFRPYQEVLPIISDIISNAPGPLQTVGDAVEGLAYLSAIPSIKDDIVDDDQLMKKIASYRPVSPKAIPSTSEEGPTTVLYGVSLLALNLSTYRPRLTEEELQIAKLRRMASANVVNEEKLDGDEGDTTNDDDEHVRERGKRLIKGGVVDVLVAIVRATDSRTTRSTVGRALLNLVEEKENRGKILQAGGGKALMTIIQSSSISENSPNNAADRSDLCTLQALAKLAITASPLQVFGPNEAIAYDAVKPFTSLLLHSSSTLLQRFEAMMALTNLASAGPEVATRIAKADGVMNKVEFLLLDENVLVRRAATELLCNLAAGSEDVFNRFSGESSSGGEASVKSRLQIIVALSDVEDDATRMAASGTLATLTASPRACELLLALQLERQRVLPVLKQLIEPSPASEDDTHGNFPDLNAGALHRGVVCLRNLLANTTDESQRRLVQEYENAKLIAPLIDILRSSKSRNIDEAVLRPTAESLKLLMNAGIAIHI</sequence>
<evidence type="ECO:0000256" key="2">
    <source>
        <dbReference type="ARBA" id="ARBA00022490"/>
    </source>
</evidence>
<evidence type="ECO:0000313" key="6">
    <source>
        <dbReference type="EMBL" id="TDL28110.1"/>
    </source>
</evidence>
<dbReference type="PANTHER" id="PTHR45994:SF1">
    <property type="entry name" value="FI21225P1"/>
    <property type="match status" value="1"/>
</dbReference>
<dbReference type="Pfam" id="PF11701">
    <property type="entry name" value="UNC45-central"/>
    <property type="match status" value="1"/>
</dbReference>
<evidence type="ECO:0000313" key="7">
    <source>
        <dbReference type="Proteomes" id="UP000294933"/>
    </source>
</evidence>
<proteinExistence type="predicted"/>
<dbReference type="InterPro" id="IPR024660">
    <property type="entry name" value="UCS_central_dom"/>
</dbReference>
<dbReference type="GO" id="GO:0051879">
    <property type="term" value="F:Hsp90 protein binding"/>
    <property type="evidence" value="ECO:0007669"/>
    <property type="project" value="TreeGrafter"/>
</dbReference>
<dbReference type="SUPFAM" id="SSF48371">
    <property type="entry name" value="ARM repeat"/>
    <property type="match status" value="1"/>
</dbReference>
<protein>
    <submittedName>
        <fullName evidence="6">ARM repeat-containing protein</fullName>
    </submittedName>
</protein>
<dbReference type="VEuPathDB" id="FungiDB:BD410DRAFT_818579"/>
<dbReference type="InterPro" id="IPR000225">
    <property type="entry name" value="Armadillo"/>
</dbReference>
<dbReference type="STRING" id="50990.A0A4Y7QMG3"/>
<feature type="repeat" description="ARM" evidence="4">
    <location>
        <begin position="354"/>
        <end position="397"/>
    </location>
</feature>
<evidence type="ECO:0000256" key="3">
    <source>
        <dbReference type="ARBA" id="ARBA00022803"/>
    </source>
</evidence>
<dbReference type="AlphaFoldDB" id="A0A4Y7QMG3"/>
<feature type="domain" description="UNC-45/Cro1/She4 central" evidence="5">
    <location>
        <begin position="29"/>
        <end position="188"/>
    </location>
</feature>
<organism evidence="6 7">
    <name type="scientific">Rickenella mellea</name>
    <dbReference type="NCBI Taxonomy" id="50990"/>
    <lineage>
        <taxon>Eukaryota</taxon>
        <taxon>Fungi</taxon>
        <taxon>Dikarya</taxon>
        <taxon>Basidiomycota</taxon>
        <taxon>Agaricomycotina</taxon>
        <taxon>Agaricomycetes</taxon>
        <taxon>Hymenochaetales</taxon>
        <taxon>Rickenellaceae</taxon>
        <taxon>Rickenella</taxon>
    </lineage>
</organism>
<dbReference type="Proteomes" id="UP000294933">
    <property type="component" value="Unassembled WGS sequence"/>
</dbReference>
<accession>A0A4Y7QMG3</accession>
<keyword evidence="3" id="KW-0802">TPR repeat</keyword>
<comment type="subcellular location">
    <subcellularLocation>
        <location evidence="1">Cytoplasm</location>
    </subcellularLocation>
</comment>
<dbReference type="OrthoDB" id="199930at2759"/>
<dbReference type="InterPro" id="IPR016024">
    <property type="entry name" value="ARM-type_fold"/>
</dbReference>
<evidence type="ECO:0000256" key="4">
    <source>
        <dbReference type="PROSITE-ProRule" id="PRU00259"/>
    </source>
</evidence>
<evidence type="ECO:0000256" key="1">
    <source>
        <dbReference type="ARBA" id="ARBA00004496"/>
    </source>
</evidence>
<reference evidence="6 7" key="1">
    <citation type="submission" date="2018-06" db="EMBL/GenBank/DDBJ databases">
        <title>A transcriptomic atlas of mushroom development highlights an independent origin of complex multicellularity.</title>
        <authorList>
            <consortium name="DOE Joint Genome Institute"/>
            <person name="Krizsan K."/>
            <person name="Almasi E."/>
            <person name="Merenyi Z."/>
            <person name="Sahu N."/>
            <person name="Viragh M."/>
            <person name="Koszo T."/>
            <person name="Mondo S."/>
            <person name="Kiss B."/>
            <person name="Balint B."/>
            <person name="Kues U."/>
            <person name="Barry K."/>
            <person name="Hegedus J.C."/>
            <person name="Henrissat B."/>
            <person name="Johnson J."/>
            <person name="Lipzen A."/>
            <person name="Ohm R."/>
            <person name="Nagy I."/>
            <person name="Pangilinan J."/>
            <person name="Yan J."/>
            <person name="Xiong Y."/>
            <person name="Grigoriev I.V."/>
            <person name="Hibbett D.S."/>
            <person name="Nagy L.G."/>
        </authorList>
    </citation>
    <scope>NUCLEOTIDE SEQUENCE [LARGE SCALE GENOMIC DNA]</scope>
    <source>
        <strain evidence="6 7">SZMC22713</strain>
    </source>
</reference>
<name>A0A4Y7QMG3_9AGAM</name>
<evidence type="ECO:0000259" key="5">
    <source>
        <dbReference type="Pfam" id="PF11701"/>
    </source>
</evidence>
<dbReference type="InterPro" id="IPR011989">
    <property type="entry name" value="ARM-like"/>
</dbReference>
<dbReference type="PROSITE" id="PS50176">
    <property type="entry name" value="ARM_REPEAT"/>
    <property type="match status" value="1"/>
</dbReference>
<keyword evidence="7" id="KW-1185">Reference proteome</keyword>
<keyword evidence="2" id="KW-0963">Cytoplasm</keyword>
<dbReference type="Gene3D" id="1.25.10.10">
    <property type="entry name" value="Leucine-rich Repeat Variant"/>
    <property type="match status" value="1"/>
</dbReference>
<dbReference type="EMBL" id="ML170158">
    <property type="protein sequence ID" value="TDL28110.1"/>
    <property type="molecule type" value="Genomic_DNA"/>
</dbReference>
<gene>
    <name evidence="6" type="ORF">BD410DRAFT_818579</name>
</gene>
<dbReference type="PANTHER" id="PTHR45994">
    <property type="entry name" value="FI21225P1"/>
    <property type="match status" value="1"/>
</dbReference>
<dbReference type="GO" id="GO:0005737">
    <property type="term" value="C:cytoplasm"/>
    <property type="evidence" value="ECO:0007669"/>
    <property type="project" value="UniProtKB-SubCell"/>
</dbReference>